<dbReference type="STRING" id="139420.A0A371D1C4"/>
<evidence type="ECO:0000313" key="4">
    <source>
        <dbReference type="Proteomes" id="UP000256964"/>
    </source>
</evidence>
<dbReference type="InterPro" id="IPR038656">
    <property type="entry name" value="Peptidase_G1_sf"/>
</dbReference>
<protein>
    <submittedName>
        <fullName evidence="3">Aspergillopepsin</fullName>
    </submittedName>
</protein>
<dbReference type="GO" id="GO:0006508">
    <property type="term" value="P:proteolysis"/>
    <property type="evidence" value="ECO:0007669"/>
    <property type="project" value="InterPro"/>
</dbReference>
<reference evidence="3 4" key="1">
    <citation type="journal article" date="2018" name="Biotechnol. Biofuels">
        <title>Integrative visual omics of the white-rot fungus Polyporus brumalis exposes the biotechnological potential of its oxidative enzymes for delignifying raw plant biomass.</title>
        <authorList>
            <person name="Miyauchi S."/>
            <person name="Rancon A."/>
            <person name="Drula E."/>
            <person name="Hage H."/>
            <person name="Chaduli D."/>
            <person name="Favel A."/>
            <person name="Grisel S."/>
            <person name="Henrissat B."/>
            <person name="Herpoel-Gimbert I."/>
            <person name="Ruiz-Duenas F.J."/>
            <person name="Chevret D."/>
            <person name="Hainaut M."/>
            <person name="Lin J."/>
            <person name="Wang M."/>
            <person name="Pangilinan J."/>
            <person name="Lipzen A."/>
            <person name="Lesage-Meessen L."/>
            <person name="Navarro D."/>
            <person name="Riley R."/>
            <person name="Grigoriev I.V."/>
            <person name="Zhou S."/>
            <person name="Raouche S."/>
            <person name="Rosso M.N."/>
        </authorList>
    </citation>
    <scope>NUCLEOTIDE SEQUENCE [LARGE SCALE GENOMIC DNA]</scope>
    <source>
        <strain evidence="3 4">BRFM 1820</strain>
    </source>
</reference>
<dbReference type="GO" id="GO:0070007">
    <property type="term" value="F:glutamic-type endopeptidase activity"/>
    <property type="evidence" value="ECO:0007669"/>
    <property type="project" value="InterPro"/>
</dbReference>
<evidence type="ECO:0000256" key="1">
    <source>
        <dbReference type="PIRSR" id="PIRSR600250-50"/>
    </source>
</evidence>
<dbReference type="PANTHER" id="PTHR37536">
    <property type="entry name" value="PUTATIVE (AFU_ORTHOLOGUE AFUA_3G02970)-RELATED"/>
    <property type="match status" value="1"/>
</dbReference>
<dbReference type="Pfam" id="PF01828">
    <property type="entry name" value="Peptidase_A4"/>
    <property type="match status" value="1"/>
</dbReference>
<dbReference type="EMBL" id="KZ857428">
    <property type="protein sequence ID" value="RDX46350.1"/>
    <property type="molecule type" value="Genomic_DNA"/>
</dbReference>
<dbReference type="InterPro" id="IPR000250">
    <property type="entry name" value="Peptidase_G1"/>
</dbReference>
<dbReference type="AlphaFoldDB" id="A0A371D1C4"/>
<dbReference type="PRINTS" id="PR00977">
    <property type="entry name" value="SCYTLDPTASE"/>
</dbReference>
<proteinExistence type="predicted"/>
<dbReference type="Gene3D" id="2.60.120.700">
    <property type="entry name" value="Peptidase G1"/>
    <property type="match status" value="1"/>
</dbReference>
<organism evidence="3 4">
    <name type="scientific">Lentinus brumalis</name>
    <dbReference type="NCBI Taxonomy" id="2498619"/>
    <lineage>
        <taxon>Eukaryota</taxon>
        <taxon>Fungi</taxon>
        <taxon>Dikarya</taxon>
        <taxon>Basidiomycota</taxon>
        <taxon>Agaricomycotina</taxon>
        <taxon>Agaricomycetes</taxon>
        <taxon>Polyporales</taxon>
        <taxon>Polyporaceae</taxon>
        <taxon>Lentinus</taxon>
    </lineage>
</organism>
<feature type="chain" id="PRO_5016968098" evidence="2">
    <location>
        <begin position="19"/>
        <end position="271"/>
    </location>
</feature>
<accession>A0A371D1C4</accession>
<name>A0A371D1C4_9APHY</name>
<dbReference type="InterPro" id="IPR013320">
    <property type="entry name" value="ConA-like_dom_sf"/>
</dbReference>
<sequence length="271" mass="27896">MFAATLLCQVLLATAAFAIPTSKERFAQRAARRAAGLAHQSQPKALSEGIHQADNLITNTSHVEYSSNWAGAVLVASTATYKSVTGTFTVPTPKEPSGGSGTHSASAWVGIDGDTCGNAILQTGVDFTVSGSSVSYDAWYEWYPDYAYDFSGISFSAGDSVTVTVTATSKTGGSVTIKNNTKGKTVSHTFSGQPALCEYNAEWIVEDFESGGSLVPFANFGTVTFTGASAGLVSGGTAGPSGSTLIDIEQNNKVLTSVSTGSSSVTVSYTG</sequence>
<keyword evidence="2" id="KW-0732">Signal</keyword>
<feature type="active site" description="Proton acceptor" evidence="1">
    <location>
        <position position="206"/>
    </location>
</feature>
<feature type="signal peptide" evidence="2">
    <location>
        <begin position="1"/>
        <end position="18"/>
    </location>
</feature>
<dbReference type="OrthoDB" id="2862635at2759"/>
<dbReference type="SUPFAM" id="SSF49899">
    <property type="entry name" value="Concanavalin A-like lectins/glucanases"/>
    <property type="match status" value="1"/>
</dbReference>
<evidence type="ECO:0000256" key="2">
    <source>
        <dbReference type="SAM" id="SignalP"/>
    </source>
</evidence>
<gene>
    <name evidence="3" type="ORF">OH76DRAFT_1386741</name>
</gene>
<dbReference type="Proteomes" id="UP000256964">
    <property type="component" value="Unassembled WGS sequence"/>
</dbReference>
<evidence type="ECO:0000313" key="3">
    <source>
        <dbReference type="EMBL" id="RDX46350.1"/>
    </source>
</evidence>
<dbReference type="PANTHER" id="PTHR37536:SF1">
    <property type="entry name" value="ASPERGILLOPEPSIN, PUTAITVE (AFU_ORTHOLOGUE AFUA_7G01200)"/>
    <property type="match status" value="1"/>
</dbReference>
<dbReference type="CDD" id="cd13426">
    <property type="entry name" value="Peptidase_G1"/>
    <property type="match status" value="1"/>
</dbReference>
<keyword evidence="4" id="KW-1185">Reference proteome</keyword>